<evidence type="ECO:0000256" key="6">
    <source>
        <dbReference type="SAM" id="MobiDB-lite"/>
    </source>
</evidence>
<keyword evidence="5" id="KW-0539">Nucleus</keyword>
<evidence type="ECO:0000256" key="2">
    <source>
        <dbReference type="ARBA" id="ARBA00023015"/>
    </source>
</evidence>
<dbReference type="SMART" id="SM00774">
    <property type="entry name" value="WRKY"/>
    <property type="match status" value="1"/>
</dbReference>
<feature type="region of interest" description="Disordered" evidence="6">
    <location>
        <begin position="377"/>
        <end position="418"/>
    </location>
</feature>
<dbReference type="Pfam" id="PF03106">
    <property type="entry name" value="WRKY"/>
    <property type="match status" value="1"/>
</dbReference>
<accession>A0A8T0HGV5</accession>
<feature type="compositionally biased region" description="Polar residues" evidence="6">
    <location>
        <begin position="451"/>
        <end position="461"/>
    </location>
</feature>
<dbReference type="GO" id="GO:0043565">
    <property type="term" value="F:sequence-specific DNA binding"/>
    <property type="evidence" value="ECO:0007669"/>
    <property type="project" value="InterPro"/>
</dbReference>
<dbReference type="EMBL" id="CM026427">
    <property type="protein sequence ID" value="KAG0569917.1"/>
    <property type="molecule type" value="Genomic_DNA"/>
</dbReference>
<dbReference type="InterPro" id="IPR003657">
    <property type="entry name" value="WRKY_dom"/>
</dbReference>
<evidence type="ECO:0000256" key="1">
    <source>
        <dbReference type="ARBA" id="ARBA00004123"/>
    </source>
</evidence>
<name>A0A8T0HGV5_CERPU</name>
<dbReference type="GO" id="GO:0003700">
    <property type="term" value="F:DNA-binding transcription factor activity"/>
    <property type="evidence" value="ECO:0007669"/>
    <property type="project" value="InterPro"/>
</dbReference>
<reference evidence="8 9" key="1">
    <citation type="submission" date="2020-06" db="EMBL/GenBank/DDBJ databases">
        <title>WGS assembly of Ceratodon purpureus strain R40.</title>
        <authorList>
            <person name="Carey S.B."/>
            <person name="Jenkins J."/>
            <person name="Shu S."/>
            <person name="Lovell J.T."/>
            <person name="Sreedasyam A."/>
            <person name="Maumus F."/>
            <person name="Tiley G.P."/>
            <person name="Fernandez-Pozo N."/>
            <person name="Barry K."/>
            <person name="Chen C."/>
            <person name="Wang M."/>
            <person name="Lipzen A."/>
            <person name="Daum C."/>
            <person name="Saski C.A."/>
            <person name="Payton A.C."/>
            <person name="Mcbreen J.C."/>
            <person name="Conrad R.E."/>
            <person name="Kollar L.M."/>
            <person name="Olsson S."/>
            <person name="Huttunen S."/>
            <person name="Landis J.B."/>
            <person name="Wickett N.J."/>
            <person name="Johnson M.G."/>
            <person name="Rensing S.A."/>
            <person name="Grimwood J."/>
            <person name="Schmutz J."/>
            <person name="Mcdaniel S.F."/>
        </authorList>
    </citation>
    <scope>NUCLEOTIDE SEQUENCE [LARGE SCALE GENOMIC DNA]</scope>
    <source>
        <strain evidence="8 9">R40</strain>
    </source>
</reference>
<keyword evidence="4" id="KW-0804">Transcription</keyword>
<evidence type="ECO:0000256" key="3">
    <source>
        <dbReference type="ARBA" id="ARBA00023125"/>
    </source>
</evidence>
<feature type="compositionally biased region" description="Polar residues" evidence="6">
    <location>
        <begin position="113"/>
        <end position="126"/>
    </location>
</feature>
<dbReference type="GO" id="GO:0005634">
    <property type="term" value="C:nucleus"/>
    <property type="evidence" value="ECO:0007669"/>
    <property type="project" value="UniProtKB-SubCell"/>
</dbReference>
<keyword evidence="3" id="KW-0238">DNA-binding</keyword>
<feature type="compositionally biased region" description="Polar residues" evidence="6">
    <location>
        <begin position="246"/>
        <end position="255"/>
    </location>
</feature>
<sequence>MEKGNIRPEILRTRAGGQWTSAQCIQKVEEMISRAICQQEDLWGMLLIHSPGNVPFDDSIREANGEESISPLLLKALKVKLENSMDWCHLALCRLKEIISHSSSFPSPADSSEITGLSPSPSSSTRLKVPSPLSALRVPLSKEPLSSYPFTNTGRLQNEWSPGSFLFFNEASQSMPSRAQTCDGEQLQESASLIVPDGEQQQGHRFLRLPSLGLDSDWNMLAEAQVSDLPASLSPRGAPGAAPTEAHQSSSSCQFNLPDASDNGADNEDQSLVTKLNSRGLRPRCGPKRDREENDEKNATVSVVFQELKPGDDTKKGIPDDGHRGWKKYGNKTIQNSNFCRGYYKCSMKDCRAKKMVQPTDKNPTIFEVTYVGSHTCSSTSRRRHRSRATSKTTTAPTNLSPPDQDTRRPAPPLPGAGDILVQTKIARLLKNQATCSTSMTEAAETTTSTQPKSNDLGSAENRTTCEDQLEGKSWHENHELSDVINDSKEVAEDCSADQENFDQTENLYLDQISSRDEEELGFHSFQSDSLLWQEILSSSHREGWNDHELQVEI</sequence>
<evidence type="ECO:0000256" key="4">
    <source>
        <dbReference type="ARBA" id="ARBA00023163"/>
    </source>
</evidence>
<dbReference type="Gene3D" id="2.20.25.80">
    <property type="entry name" value="WRKY domain"/>
    <property type="match status" value="1"/>
</dbReference>
<feature type="domain" description="WRKY" evidence="7">
    <location>
        <begin position="314"/>
        <end position="380"/>
    </location>
</feature>
<evidence type="ECO:0000313" key="8">
    <source>
        <dbReference type="EMBL" id="KAG0569917.1"/>
    </source>
</evidence>
<protein>
    <recommendedName>
        <fullName evidence="7">WRKY domain-containing protein</fullName>
    </recommendedName>
</protein>
<organism evidence="8 9">
    <name type="scientific">Ceratodon purpureus</name>
    <name type="common">Fire moss</name>
    <name type="synonym">Dicranum purpureum</name>
    <dbReference type="NCBI Taxonomy" id="3225"/>
    <lineage>
        <taxon>Eukaryota</taxon>
        <taxon>Viridiplantae</taxon>
        <taxon>Streptophyta</taxon>
        <taxon>Embryophyta</taxon>
        <taxon>Bryophyta</taxon>
        <taxon>Bryophytina</taxon>
        <taxon>Bryopsida</taxon>
        <taxon>Dicranidae</taxon>
        <taxon>Pseudoditrichales</taxon>
        <taxon>Ditrichaceae</taxon>
        <taxon>Ceratodon</taxon>
    </lineage>
</organism>
<dbReference type="PROSITE" id="PS50811">
    <property type="entry name" value="WRKY"/>
    <property type="match status" value="1"/>
</dbReference>
<comment type="subcellular location">
    <subcellularLocation>
        <location evidence="1">Nucleus</location>
    </subcellularLocation>
</comment>
<evidence type="ECO:0000259" key="7">
    <source>
        <dbReference type="PROSITE" id="PS50811"/>
    </source>
</evidence>
<dbReference type="InterPro" id="IPR036576">
    <property type="entry name" value="WRKY_dom_sf"/>
</dbReference>
<feature type="region of interest" description="Disordered" evidence="6">
    <location>
        <begin position="438"/>
        <end position="461"/>
    </location>
</feature>
<evidence type="ECO:0000313" key="9">
    <source>
        <dbReference type="Proteomes" id="UP000822688"/>
    </source>
</evidence>
<feature type="compositionally biased region" description="Basic and acidic residues" evidence="6">
    <location>
        <begin position="287"/>
        <end position="298"/>
    </location>
</feature>
<dbReference type="AlphaFoldDB" id="A0A8T0HGV5"/>
<proteinExistence type="predicted"/>
<comment type="caution">
    <text evidence="8">The sequence shown here is derived from an EMBL/GenBank/DDBJ whole genome shotgun (WGS) entry which is preliminary data.</text>
</comment>
<feature type="compositionally biased region" description="Low complexity" evidence="6">
    <location>
        <begin position="438"/>
        <end position="450"/>
    </location>
</feature>
<dbReference type="InterPro" id="IPR044810">
    <property type="entry name" value="WRKY_plant"/>
</dbReference>
<keyword evidence="2" id="KW-0805">Transcription regulation</keyword>
<feature type="region of interest" description="Disordered" evidence="6">
    <location>
        <begin position="104"/>
        <end position="129"/>
    </location>
</feature>
<keyword evidence="9" id="KW-1185">Reference proteome</keyword>
<dbReference type="Proteomes" id="UP000822688">
    <property type="component" value="Chromosome 6"/>
</dbReference>
<gene>
    <name evidence="8" type="ORF">KC19_6G124900</name>
</gene>
<dbReference type="SUPFAM" id="SSF118290">
    <property type="entry name" value="WRKY DNA-binding domain"/>
    <property type="match status" value="1"/>
</dbReference>
<feature type="region of interest" description="Disordered" evidence="6">
    <location>
        <begin position="230"/>
        <end position="301"/>
    </location>
</feature>
<dbReference type="PANTHER" id="PTHR31282">
    <property type="entry name" value="WRKY TRANSCRIPTION FACTOR 21-RELATED"/>
    <property type="match status" value="1"/>
</dbReference>
<evidence type="ECO:0000256" key="5">
    <source>
        <dbReference type="ARBA" id="ARBA00023242"/>
    </source>
</evidence>